<reference evidence="10" key="1">
    <citation type="journal article" date="2019" name="Int. J. Syst. Evol. Microbiol.">
        <title>The Global Catalogue of Microorganisms (GCM) 10K type strain sequencing project: providing services to taxonomists for standard genome sequencing and annotation.</title>
        <authorList>
            <consortium name="The Broad Institute Genomics Platform"/>
            <consortium name="The Broad Institute Genome Sequencing Center for Infectious Disease"/>
            <person name="Wu L."/>
            <person name="Ma J."/>
        </authorList>
    </citation>
    <scope>NUCLEOTIDE SEQUENCE [LARGE SCALE GENOMIC DNA]</scope>
    <source>
        <strain evidence="10">JCM 6921</strain>
    </source>
</reference>
<evidence type="ECO:0000259" key="8">
    <source>
        <dbReference type="Pfam" id="PF09335"/>
    </source>
</evidence>
<dbReference type="PANTHER" id="PTHR30353:SF0">
    <property type="entry name" value="TRANSMEMBRANE PROTEIN"/>
    <property type="match status" value="1"/>
</dbReference>
<evidence type="ECO:0000313" key="10">
    <source>
        <dbReference type="Proteomes" id="UP001500058"/>
    </source>
</evidence>
<dbReference type="Proteomes" id="UP001500058">
    <property type="component" value="Unassembled WGS sequence"/>
</dbReference>
<organism evidence="9 10">
    <name type="scientific">Streptomyces glaucosporus</name>
    <dbReference type="NCBI Taxonomy" id="284044"/>
    <lineage>
        <taxon>Bacteria</taxon>
        <taxon>Bacillati</taxon>
        <taxon>Actinomycetota</taxon>
        <taxon>Actinomycetes</taxon>
        <taxon>Kitasatosporales</taxon>
        <taxon>Streptomycetaceae</taxon>
        <taxon>Streptomyces</taxon>
    </lineage>
</organism>
<evidence type="ECO:0000256" key="5">
    <source>
        <dbReference type="ARBA" id="ARBA00022989"/>
    </source>
</evidence>
<gene>
    <name evidence="9" type="ORF">GCM10010420_46180</name>
</gene>
<keyword evidence="5 7" id="KW-1133">Transmembrane helix</keyword>
<dbReference type="InterPro" id="IPR032816">
    <property type="entry name" value="VTT_dom"/>
</dbReference>
<sequence>MTEALLAAVRELPAQVVPGAAGYPSLFLLVAFGALVPVVPTGAVVSGAAVVAFHSSPPVPPLLLVFAVAALAAFLGDLGLYWLGQRGERSAVGARWQRWLRSRAEPDRLAAARRKLDEHGVAVLVLSRLLPAGRIPVMVACLLSRMPMRSFARGDAAACLAWTATYQLIGVLGGSLFPEPWEGVAAAVALTLLIGAVPPAWRRLRPARSASR</sequence>
<evidence type="ECO:0000256" key="3">
    <source>
        <dbReference type="ARBA" id="ARBA00022475"/>
    </source>
</evidence>
<dbReference type="RefSeq" id="WP_344633024.1">
    <property type="nucleotide sequence ID" value="NZ_BAAATJ010000026.1"/>
</dbReference>
<comment type="caution">
    <text evidence="9">The sequence shown here is derived from an EMBL/GenBank/DDBJ whole genome shotgun (WGS) entry which is preliminary data.</text>
</comment>
<protein>
    <submittedName>
        <fullName evidence="9">VTT domain-containing protein</fullName>
    </submittedName>
</protein>
<evidence type="ECO:0000256" key="6">
    <source>
        <dbReference type="ARBA" id="ARBA00023136"/>
    </source>
</evidence>
<name>A0ABP5VXZ1_9ACTN</name>
<accession>A0ABP5VXZ1</accession>
<comment type="similarity">
    <text evidence="2 7">Belongs to the DedA family.</text>
</comment>
<proteinExistence type="inferred from homology"/>
<evidence type="ECO:0000256" key="2">
    <source>
        <dbReference type="ARBA" id="ARBA00010792"/>
    </source>
</evidence>
<keyword evidence="10" id="KW-1185">Reference proteome</keyword>
<dbReference type="Pfam" id="PF09335">
    <property type="entry name" value="VTT_dom"/>
    <property type="match status" value="1"/>
</dbReference>
<evidence type="ECO:0000313" key="9">
    <source>
        <dbReference type="EMBL" id="GAA2411859.1"/>
    </source>
</evidence>
<feature type="transmembrane region" description="Helical" evidence="7">
    <location>
        <begin position="156"/>
        <end position="177"/>
    </location>
</feature>
<keyword evidence="6 7" id="KW-0472">Membrane</keyword>
<dbReference type="PANTHER" id="PTHR30353">
    <property type="entry name" value="INNER MEMBRANE PROTEIN DEDA-RELATED"/>
    <property type="match status" value="1"/>
</dbReference>
<feature type="transmembrane region" description="Helical" evidence="7">
    <location>
        <begin position="62"/>
        <end position="83"/>
    </location>
</feature>
<feature type="transmembrane region" description="Helical" evidence="7">
    <location>
        <begin position="183"/>
        <end position="201"/>
    </location>
</feature>
<keyword evidence="3 7" id="KW-1003">Cell membrane</keyword>
<evidence type="ECO:0000256" key="1">
    <source>
        <dbReference type="ARBA" id="ARBA00004651"/>
    </source>
</evidence>
<dbReference type="InterPro" id="IPR032818">
    <property type="entry name" value="DedA-like"/>
</dbReference>
<evidence type="ECO:0000256" key="7">
    <source>
        <dbReference type="RuleBase" id="RU367016"/>
    </source>
</evidence>
<keyword evidence="4 7" id="KW-0812">Transmembrane</keyword>
<evidence type="ECO:0000256" key="4">
    <source>
        <dbReference type="ARBA" id="ARBA00022692"/>
    </source>
</evidence>
<comment type="subcellular location">
    <subcellularLocation>
        <location evidence="1 7">Cell membrane</location>
        <topology evidence="1 7">Multi-pass membrane protein</topology>
    </subcellularLocation>
</comment>
<feature type="transmembrane region" description="Helical" evidence="7">
    <location>
        <begin position="26"/>
        <end position="50"/>
    </location>
</feature>
<feature type="domain" description="VTT" evidence="8">
    <location>
        <begin position="42"/>
        <end position="170"/>
    </location>
</feature>
<dbReference type="EMBL" id="BAAATJ010000026">
    <property type="protein sequence ID" value="GAA2411859.1"/>
    <property type="molecule type" value="Genomic_DNA"/>
</dbReference>